<keyword evidence="1" id="KW-0812">Transmembrane</keyword>
<dbReference type="RefSeq" id="XP_062776481.1">
    <property type="nucleotide sequence ID" value="XM_062920430.1"/>
</dbReference>
<dbReference type="AlphaFoldDB" id="A0AAX4I796"/>
<dbReference type="Proteomes" id="UP001322277">
    <property type="component" value="Chromosome 3"/>
</dbReference>
<accession>A0AAX4I796</accession>
<evidence type="ECO:0000313" key="3">
    <source>
        <dbReference type="EMBL" id="WQF79257.1"/>
    </source>
</evidence>
<dbReference type="InterPro" id="IPR056009">
    <property type="entry name" value="DUF7587"/>
</dbReference>
<proteinExistence type="predicted"/>
<keyword evidence="4" id="KW-1185">Reference proteome</keyword>
<protein>
    <recommendedName>
        <fullName evidence="2">DUF7587 domain-containing protein</fullName>
    </recommendedName>
</protein>
<feature type="domain" description="DUF7587" evidence="2">
    <location>
        <begin position="39"/>
        <end position="116"/>
    </location>
</feature>
<evidence type="ECO:0000259" key="2">
    <source>
        <dbReference type="Pfam" id="PF24494"/>
    </source>
</evidence>
<keyword evidence="1" id="KW-0472">Membrane</keyword>
<evidence type="ECO:0000256" key="1">
    <source>
        <dbReference type="SAM" id="Phobius"/>
    </source>
</evidence>
<evidence type="ECO:0000313" key="4">
    <source>
        <dbReference type="Proteomes" id="UP001322277"/>
    </source>
</evidence>
<organism evidence="3 4">
    <name type="scientific">Colletotrichum destructivum</name>
    <dbReference type="NCBI Taxonomy" id="34406"/>
    <lineage>
        <taxon>Eukaryota</taxon>
        <taxon>Fungi</taxon>
        <taxon>Dikarya</taxon>
        <taxon>Ascomycota</taxon>
        <taxon>Pezizomycotina</taxon>
        <taxon>Sordariomycetes</taxon>
        <taxon>Hypocreomycetidae</taxon>
        <taxon>Glomerellales</taxon>
        <taxon>Glomerellaceae</taxon>
        <taxon>Colletotrichum</taxon>
        <taxon>Colletotrichum destructivum species complex</taxon>
    </lineage>
</organism>
<name>A0AAX4I796_9PEZI</name>
<reference evidence="4" key="1">
    <citation type="journal article" date="2023" name="bioRxiv">
        <title>Complete genome of the Medicago anthracnose fungus, Colletotrichum destructivum, reveals a mini-chromosome-like region within a core chromosome.</title>
        <authorList>
            <person name="Lapalu N."/>
            <person name="Simon A."/>
            <person name="Lu A."/>
            <person name="Plaumann P.-L."/>
            <person name="Amselem J."/>
            <person name="Pigne S."/>
            <person name="Auger A."/>
            <person name="Koch C."/>
            <person name="Dallery J.-F."/>
            <person name="O'Connell R.J."/>
        </authorList>
    </citation>
    <scope>NUCLEOTIDE SEQUENCE [LARGE SCALE GENOMIC DNA]</scope>
    <source>
        <strain evidence="4">CBS 520.97</strain>
    </source>
</reference>
<sequence>MTLEVLADKIQGLALDDAECLPFCPPDEIKLTLEGSDNIPRHLFRVFTPKSAGITDEFWTKSLDARLSGKDHKTDIFARVDKRHVAKMINSHLRWYHCTSDNLVSWSSSLLVVLVYIFYLQASTWDGLTFGNIHLCSTFRGDLANEAEEGDSTDDDSL</sequence>
<dbReference type="Pfam" id="PF24494">
    <property type="entry name" value="DUF7587"/>
    <property type="match status" value="1"/>
</dbReference>
<gene>
    <name evidence="3" type="ORF">CDEST_04271</name>
</gene>
<keyword evidence="1" id="KW-1133">Transmembrane helix</keyword>
<dbReference type="KEGG" id="cdet:87940774"/>
<dbReference type="GeneID" id="87940774"/>
<feature type="transmembrane region" description="Helical" evidence="1">
    <location>
        <begin position="103"/>
        <end position="122"/>
    </location>
</feature>
<dbReference type="EMBL" id="CP137307">
    <property type="protein sequence ID" value="WQF79257.1"/>
    <property type="molecule type" value="Genomic_DNA"/>
</dbReference>